<accession>A0A0G4EJV5</accession>
<evidence type="ECO:0000313" key="3">
    <source>
        <dbReference type="Proteomes" id="UP000041254"/>
    </source>
</evidence>
<proteinExistence type="predicted"/>
<reference evidence="2 3" key="1">
    <citation type="submission" date="2014-11" db="EMBL/GenBank/DDBJ databases">
        <authorList>
            <person name="Zhu J."/>
            <person name="Qi W."/>
            <person name="Song R."/>
        </authorList>
    </citation>
    <scope>NUCLEOTIDE SEQUENCE [LARGE SCALE GENOMIC DNA]</scope>
</reference>
<dbReference type="VEuPathDB" id="CryptoDB:Vbra_3858"/>
<dbReference type="Proteomes" id="UP000041254">
    <property type="component" value="Unassembled WGS sequence"/>
</dbReference>
<dbReference type="AlphaFoldDB" id="A0A0G4EJV5"/>
<gene>
    <name evidence="2" type="ORF">Vbra_3858</name>
</gene>
<dbReference type="EMBL" id="CDMY01000247">
    <property type="protein sequence ID" value="CEL96822.1"/>
    <property type="molecule type" value="Genomic_DNA"/>
</dbReference>
<keyword evidence="3" id="KW-1185">Reference proteome</keyword>
<dbReference type="InParanoid" id="A0A0G4EJV5"/>
<evidence type="ECO:0000256" key="1">
    <source>
        <dbReference type="SAM" id="MobiDB-lite"/>
    </source>
</evidence>
<organism evidence="2 3">
    <name type="scientific">Vitrella brassicaformis (strain CCMP3155)</name>
    <dbReference type="NCBI Taxonomy" id="1169540"/>
    <lineage>
        <taxon>Eukaryota</taxon>
        <taxon>Sar</taxon>
        <taxon>Alveolata</taxon>
        <taxon>Colpodellida</taxon>
        <taxon>Vitrellaceae</taxon>
        <taxon>Vitrella</taxon>
    </lineage>
</organism>
<feature type="region of interest" description="Disordered" evidence="1">
    <location>
        <begin position="45"/>
        <end position="83"/>
    </location>
</feature>
<evidence type="ECO:0000313" key="2">
    <source>
        <dbReference type="EMBL" id="CEL96822.1"/>
    </source>
</evidence>
<protein>
    <submittedName>
        <fullName evidence="2">Uncharacterized protein</fullName>
    </submittedName>
</protein>
<feature type="compositionally biased region" description="Basic and acidic residues" evidence="1">
    <location>
        <begin position="10"/>
        <end position="25"/>
    </location>
</feature>
<feature type="compositionally biased region" description="Basic and acidic residues" evidence="1">
    <location>
        <begin position="47"/>
        <end position="64"/>
    </location>
</feature>
<sequence>MDDEWANFTKEFHENVERKEAERAKAPAPWVREARCRQKKRSAIAAAREERAKAEQQKAAERAGRAGIGSRTQRPGDERTYGTNRSDAMIQRLVAGFRRPIDADSRAERDRLYAVSKDRHRSTESCDDKGGLAVLAVMQGRLAVFPARKMTTMERGNGRCTDDGLPSMDMPSVRQLLAQLTSEQLRLSQLAISDSHYYSSSGSSGNSGSSGQ</sequence>
<feature type="region of interest" description="Disordered" evidence="1">
    <location>
        <begin position="1"/>
        <end position="31"/>
    </location>
</feature>
<name>A0A0G4EJV5_VITBC</name>